<evidence type="ECO:0000313" key="2">
    <source>
        <dbReference type="Proteomes" id="UP000230961"/>
    </source>
</evidence>
<gene>
    <name evidence="1" type="ORF">LC20_07330</name>
</gene>
<evidence type="ECO:0008006" key="3">
    <source>
        <dbReference type="Google" id="ProtNLM"/>
    </source>
</evidence>
<dbReference type="EMBL" id="CP007448">
    <property type="protein sequence ID" value="ATX62802.1"/>
    <property type="molecule type" value="Genomic_DNA"/>
</dbReference>
<dbReference type="NCBIfam" id="NF038004">
    <property type="entry name" value="darobactin_RiPP"/>
    <property type="match status" value="1"/>
</dbReference>
<organism evidence="1 2">
    <name type="scientific">Yersinia enterocolitica LC20</name>
    <dbReference type="NCBI Taxonomy" id="1443113"/>
    <lineage>
        <taxon>Bacteria</taxon>
        <taxon>Pseudomonadati</taxon>
        <taxon>Pseudomonadota</taxon>
        <taxon>Gammaproteobacteria</taxon>
        <taxon>Enterobacterales</taxon>
        <taxon>Yersiniaceae</taxon>
        <taxon>Yersinia</taxon>
    </lineage>
</organism>
<proteinExistence type="predicted"/>
<accession>A0A7U5PGK4</accession>
<sequence length="69" mass="8070">MESYMHTLHQHDEKTKNANLIILKAKLESLEKSFKNNTFTISNDDIAHLTNSNFNNKITAWNWSKSFSQ</sequence>
<evidence type="ECO:0000313" key="1">
    <source>
        <dbReference type="EMBL" id="ATX62802.1"/>
    </source>
</evidence>
<dbReference type="KEGG" id="yel:LC20_07330"/>
<reference evidence="1 2" key="1">
    <citation type="submission" date="2017-11" db="EMBL/GenBank/DDBJ databases">
        <title>The complete genome sequence and comparative genome analysis of Yersinia enterocolitica strain LC20.</title>
        <authorList>
            <person name="Shi G."/>
            <person name="Su M."/>
            <person name="Liang J."/>
            <person name="Gu W."/>
            <person name="Xiao Y."/>
            <person name="Zhang Z."/>
            <person name="Qiu H."/>
            <person name="Duan R."/>
            <person name="Zhang Z."/>
            <person name="Li Y."/>
            <person name="Zhang X."/>
            <person name="Ling Y."/>
            <person name="Song L."/>
            <person name="Chen M."/>
            <person name="Zhao Y."/>
            <person name="Wu J."/>
            <person name="Jing H."/>
            <person name="Xiao J."/>
            <person name="Wang X."/>
        </authorList>
    </citation>
    <scope>NUCLEOTIDE SEQUENCE [LARGE SCALE GENOMIC DNA]</scope>
    <source>
        <strain evidence="1 2">LC20</strain>
    </source>
</reference>
<dbReference type="Proteomes" id="UP000230961">
    <property type="component" value="Chromosome"/>
</dbReference>
<dbReference type="AlphaFoldDB" id="A0A7U5PGK4"/>
<name>A0A7U5PGK4_YEREN</name>
<protein>
    <recommendedName>
        <fullName evidence="3">No significant database hits</fullName>
    </recommendedName>
</protein>